<evidence type="ECO:0000313" key="10">
    <source>
        <dbReference type="EMBL" id="MBK9297734.1"/>
    </source>
</evidence>
<evidence type="ECO:0000256" key="1">
    <source>
        <dbReference type="ARBA" id="ARBA00004651"/>
    </source>
</evidence>
<feature type="domain" description="MacB-like periplasmic core" evidence="9">
    <location>
        <begin position="489"/>
        <end position="688"/>
    </location>
</feature>
<proteinExistence type="inferred from homology"/>
<dbReference type="PANTHER" id="PTHR30572:SF4">
    <property type="entry name" value="ABC TRANSPORTER PERMEASE YTRF"/>
    <property type="match status" value="1"/>
</dbReference>
<dbReference type="Proteomes" id="UP000727993">
    <property type="component" value="Unassembled WGS sequence"/>
</dbReference>
<evidence type="ECO:0000256" key="7">
    <source>
        <dbReference type="SAM" id="Phobius"/>
    </source>
</evidence>
<keyword evidence="4 7" id="KW-1133">Transmembrane helix</keyword>
<feature type="transmembrane region" description="Helical" evidence="7">
    <location>
        <begin position="489"/>
        <end position="511"/>
    </location>
</feature>
<dbReference type="InterPro" id="IPR025857">
    <property type="entry name" value="MacB_PCD"/>
</dbReference>
<feature type="transmembrane region" description="Helical" evidence="7">
    <location>
        <begin position="436"/>
        <end position="457"/>
    </location>
</feature>
<feature type="transmembrane region" description="Helical" evidence="7">
    <location>
        <begin position="268"/>
        <end position="292"/>
    </location>
</feature>
<reference evidence="10 11" key="1">
    <citation type="submission" date="2020-10" db="EMBL/GenBank/DDBJ databases">
        <title>Connecting structure to function with the recovery of over 1000 high-quality activated sludge metagenome-assembled genomes encoding full-length rRNA genes using long-read sequencing.</title>
        <authorList>
            <person name="Singleton C.M."/>
            <person name="Petriglieri F."/>
            <person name="Kristensen J.M."/>
            <person name="Kirkegaard R.H."/>
            <person name="Michaelsen T.Y."/>
            <person name="Andersen M.H."/>
            <person name="Karst S.M."/>
            <person name="Dueholm M.S."/>
            <person name="Nielsen P.H."/>
            <person name="Albertsen M."/>
        </authorList>
    </citation>
    <scope>NUCLEOTIDE SEQUENCE [LARGE SCALE GENOMIC DNA]</scope>
    <source>
        <strain evidence="10">Lyne_18-Q3-R50-59_MAXAC.006</strain>
    </source>
</reference>
<feature type="domain" description="MacB-like periplasmic core" evidence="9">
    <location>
        <begin position="17"/>
        <end position="236"/>
    </location>
</feature>
<accession>A0A936TFF7</accession>
<feature type="transmembrane region" description="Helical" evidence="7">
    <location>
        <begin position="808"/>
        <end position="828"/>
    </location>
</feature>
<sequence length="846" mass="87781">MWKLIRAGLWSRKLRLFTTALAVALGVAFTTGTLVLTDTIGKVFDELFDQITEGTDSLVRGANEVQNPFGPSERNRVPAELEKQVAALDSVKSAEGFIQFQAQATDMKGDALKPGFGPPTLLQNFSDNPNFATWKLNKGKKPSGPTEVVLDVTTATEAKVSIGDEVQVFAAAAPRTMTVVGLATFGNENNLAGAAAVLTDLKTAQELSDYGDNFFSIQVSAVDGVSEQQVTNDINRMLPKDYEAITGTAFNEETQSAIRQGLGFFQTFLLVFAVVAVVVGAFLIYNSFSILIAQRTQELGLMRAIGAVRSQVLGTVAIEAAVVGVISALVGLGLGVLLASGMRSLLAGLGIELPSGPNVVTVSTIVVAFVVGVGVTIGAALLPARRAARVSPMEALRSASHDDSGSSKVRLIVGLVLTAAGAALLVWGAVATAPLLVGFGAGTILVAAVVLGPRIAVPAARLIGAPAARLRGITGSLARQNSMRNPARTATTALALVMGVSIVGFVTVLGASTKTSVTKTVEKQVIGDLVVTASQFDPTGGLPPSYGEQIAKLPGVKLASPIRFGFGQLDGESGGSIVIGADLAALSKAVDLGTTSGTTDLSADQVAVSAAAAKRNSWKLGDTITFTGPDSGPQKYTVGLIFENADTLAGTVVSLKGFDRITETPKDFQITVQVADGASVGKVKSEIEGVLGDFPGAEVNDLSAFVKSQTAQIDIFLNMLYVFLALAVFIALLGIANTLALSIFERTREVGLLRAVGMVRSQVRSMIRWESVIIAVLGTVLGLLIGLVVAGAMMASLRDQGFSAFDPAPVRLLVITVLSAMAGVLAALRPARRAAKMDVLEAVSSE</sequence>
<name>A0A936TFF7_9ACTN</name>
<dbReference type="Pfam" id="PF02687">
    <property type="entry name" value="FtsX"/>
    <property type="match status" value="2"/>
</dbReference>
<protein>
    <submittedName>
        <fullName evidence="10">ABC transporter permease</fullName>
    </submittedName>
</protein>
<dbReference type="InterPro" id="IPR050250">
    <property type="entry name" value="Macrolide_Exporter_MacB"/>
</dbReference>
<evidence type="ECO:0000313" key="11">
    <source>
        <dbReference type="Proteomes" id="UP000727993"/>
    </source>
</evidence>
<feature type="transmembrane region" description="Helical" evidence="7">
    <location>
        <begin position="772"/>
        <end position="796"/>
    </location>
</feature>
<comment type="similarity">
    <text evidence="6">Belongs to the ABC-4 integral membrane protein family.</text>
</comment>
<feature type="transmembrane region" description="Helical" evidence="7">
    <location>
        <begin position="312"/>
        <end position="339"/>
    </location>
</feature>
<evidence type="ECO:0000259" key="9">
    <source>
        <dbReference type="Pfam" id="PF12704"/>
    </source>
</evidence>
<feature type="transmembrane region" description="Helical" evidence="7">
    <location>
        <begin position="411"/>
        <end position="430"/>
    </location>
</feature>
<dbReference type="Pfam" id="PF12704">
    <property type="entry name" value="MacB_PCD"/>
    <property type="match status" value="2"/>
</dbReference>
<feature type="transmembrane region" description="Helical" evidence="7">
    <location>
        <begin position="719"/>
        <end position="744"/>
    </location>
</feature>
<dbReference type="EMBL" id="JADJZA010000007">
    <property type="protein sequence ID" value="MBK9297734.1"/>
    <property type="molecule type" value="Genomic_DNA"/>
</dbReference>
<evidence type="ECO:0000256" key="5">
    <source>
        <dbReference type="ARBA" id="ARBA00023136"/>
    </source>
</evidence>
<organism evidence="10 11">
    <name type="scientific">Candidatus Neomicrothrix subdominans</name>
    <dbReference type="NCBI Taxonomy" id="2954438"/>
    <lineage>
        <taxon>Bacteria</taxon>
        <taxon>Bacillati</taxon>
        <taxon>Actinomycetota</taxon>
        <taxon>Acidimicrobiia</taxon>
        <taxon>Acidimicrobiales</taxon>
        <taxon>Microthrixaceae</taxon>
        <taxon>Candidatus Neomicrothrix</taxon>
    </lineage>
</organism>
<dbReference type="AlphaFoldDB" id="A0A936TFF7"/>
<feature type="domain" description="ABC3 transporter permease C-terminal" evidence="8">
    <location>
        <begin position="722"/>
        <end position="838"/>
    </location>
</feature>
<dbReference type="InterPro" id="IPR003838">
    <property type="entry name" value="ABC3_permease_C"/>
</dbReference>
<keyword evidence="3 7" id="KW-0812">Transmembrane</keyword>
<dbReference type="GO" id="GO:0022857">
    <property type="term" value="F:transmembrane transporter activity"/>
    <property type="evidence" value="ECO:0007669"/>
    <property type="project" value="TreeGrafter"/>
</dbReference>
<comment type="subcellular location">
    <subcellularLocation>
        <location evidence="1">Cell membrane</location>
        <topology evidence="1">Multi-pass membrane protein</topology>
    </subcellularLocation>
</comment>
<keyword evidence="5 7" id="KW-0472">Membrane</keyword>
<keyword evidence="2" id="KW-1003">Cell membrane</keyword>
<feature type="transmembrane region" description="Helical" evidence="7">
    <location>
        <begin position="359"/>
        <end position="382"/>
    </location>
</feature>
<feature type="domain" description="ABC3 transporter permease C-terminal" evidence="8">
    <location>
        <begin position="271"/>
        <end position="392"/>
    </location>
</feature>
<dbReference type="GO" id="GO:0005886">
    <property type="term" value="C:plasma membrane"/>
    <property type="evidence" value="ECO:0007669"/>
    <property type="project" value="UniProtKB-SubCell"/>
</dbReference>
<comment type="caution">
    <text evidence="10">The sequence shown here is derived from an EMBL/GenBank/DDBJ whole genome shotgun (WGS) entry which is preliminary data.</text>
</comment>
<dbReference type="PANTHER" id="PTHR30572">
    <property type="entry name" value="MEMBRANE COMPONENT OF TRANSPORTER-RELATED"/>
    <property type="match status" value="1"/>
</dbReference>
<evidence type="ECO:0000256" key="4">
    <source>
        <dbReference type="ARBA" id="ARBA00022989"/>
    </source>
</evidence>
<gene>
    <name evidence="10" type="ORF">IPN02_13075</name>
</gene>
<evidence type="ECO:0000256" key="3">
    <source>
        <dbReference type="ARBA" id="ARBA00022692"/>
    </source>
</evidence>
<evidence type="ECO:0000256" key="6">
    <source>
        <dbReference type="ARBA" id="ARBA00038076"/>
    </source>
</evidence>
<evidence type="ECO:0000256" key="2">
    <source>
        <dbReference type="ARBA" id="ARBA00022475"/>
    </source>
</evidence>
<evidence type="ECO:0000259" key="8">
    <source>
        <dbReference type="Pfam" id="PF02687"/>
    </source>
</evidence>